<dbReference type="PROSITE" id="PS50929">
    <property type="entry name" value="ABC_TM1F"/>
    <property type="match status" value="1"/>
</dbReference>
<dbReference type="CDD" id="cd03247">
    <property type="entry name" value="ABCC_cytochrome_bd"/>
    <property type="match status" value="1"/>
</dbReference>
<dbReference type="EMBL" id="VSTU01000001">
    <property type="protein sequence ID" value="MYZ65579.1"/>
    <property type="molecule type" value="Genomic_DNA"/>
</dbReference>
<dbReference type="RefSeq" id="WP_003706420.1">
    <property type="nucleotide sequence ID" value="NZ_CP007646.1"/>
</dbReference>
<evidence type="ECO:0000256" key="7">
    <source>
        <dbReference type="SAM" id="Phobius"/>
    </source>
</evidence>
<evidence type="ECO:0000256" key="4">
    <source>
        <dbReference type="ARBA" id="ARBA00022840"/>
    </source>
</evidence>
<dbReference type="Proteomes" id="UP000029488">
    <property type="component" value="Chromosome"/>
</dbReference>
<gene>
    <name evidence="10" type="primary">cydC</name>
    <name evidence="12" type="ORF">FYL06_01140</name>
    <name evidence="11" type="ORF">FYL10_02410</name>
    <name evidence="10" type="ORF">LSJ_1016c</name>
    <name evidence="13" type="ORF">QFE45_05715</name>
</gene>
<dbReference type="InterPro" id="IPR003593">
    <property type="entry name" value="AAA+_ATPase"/>
</dbReference>
<sequence>MFKKIPLLQELKKDTWVKPFLKKYKKTLVLAIFLGILTFFCAGALMFNSGYLISRSATRPENILLVYVPIVLTRAFGVGRPVFHYLERLTSHNWVFKMTSDLRVKLYKALEKDAVFFKSKYQLGDVLGLLSEDINHIQNLYLRTIFPTFVAWGLYVFVVIGVGIFSIWMGLLMLLMIGIMLVAFPIWSVIVNGARQEYEKKIKNELYLDLTDNIVGITDWIFAQRGRDYVKLHEQNEEKLMDVQEKLHHFDQIRDYLLQLVFMLVVVSLILWGGTYLGGSNGVYTGLANWIAAFVLCLFPVVDAFAVIPAASQETNVYKDSLVRLNRLQDNSFEEEKSEIKLIAPYDIKLDNVHFRYENGSREILKGINLDISSGDKLAILGRSGSGKSTLANLIRGDRVATEGAITINGIDVSKVGDQISNYIGVIHQTPYLFNTTILNNLRIGNEEATIEQVWQVLERVGLKDMVKALPQGLETMVDEAGMRFSGGERHRMALARILLKDAPIIILDEPTVGLDPLTEQEVISIFNRELKDKTLIWITHHLQGVEAMDQVIFIEDGTIEMQGSPDYLRKTNERYQKLKAIDEGR</sequence>
<feature type="domain" description="ABC transporter" evidence="8">
    <location>
        <begin position="348"/>
        <end position="582"/>
    </location>
</feature>
<keyword evidence="6 7" id="KW-0472">Membrane</keyword>
<keyword evidence="2 7" id="KW-0812">Transmembrane</keyword>
<dbReference type="SUPFAM" id="SSF52540">
    <property type="entry name" value="P-loop containing nucleoside triphosphate hydrolases"/>
    <property type="match status" value="1"/>
</dbReference>
<dbReference type="GO" id="GO:0016887">
    <property type="term" value="F:ATP hydrolysis activity"/>
    <property type="evidence" value="ECO:0007669"/>
    <property type="project" value="InterPro"/>
</dbReference>
<dbReference type="InterPro" id="IPR027417">
    <property type="entry name" value="P-loop_NTPase"/>
</dbReference>
<dbReference type="GO" id="GO:0045454">
    <property type="term" value="P:cell redox homeostasis"/>
    <property type="evidence" value="ECO:0007669"/>
    <property type="project" value="InterPro"/>
</dbReference>
<evidence type="ECO:0000313" key="16">
    <source>
        <dbReference type="Proteomes" id="UP000471300"/>
    </source>
</evidence>
<feature type="transmembrane region" description="Helical" evidence="7">
    <location>
        <begin position="174"/>
        <end position="194"/>
    </location>
</feature>
<reference evidence="13" key="3">
    <citation type="submission" date="2023-04" db="EMBL/GenBank/DDBJ databases">
        <title>Four porcine-derived lactic acid bacteria strains analyses and their evaluation as potential probiotics based on genomics.</title>
        <authorList>
            <person name="Niu D."/>
        </authorList>
    </citation>
    <scope>NUCLEOTIDE SEQUENCE</scope>
    <source>
        <strain evidence="13">ZSA5</strain>
    </source>
</reference>
<keyword evidence="5 7" id="KW-1133">Transmembrane helix</keyword>
<evidence type="ECO:0000256" key="5">
    <source>
        <dbReference type="ARBA" id="ARBA00022989"/>
    </source>
</evidence>
<evidence type="ECO:0000313" key="15">
    <source>
        <dbReference type="Proteomes" id="UP000470980"/>
    </source>
</evidence>
<feature type="transmembrane region" description="Helical" evidence="7">
    <location>
        <begin position="290"/>
        <end position="311"/>
    </location>
</feature>
<dbReference type="InterPro" id="IPR011527">
    <property type="entry name" value="ABC1_TM_dom"/>
</dbReference>
<evidence type="ECO:0000256" key="1">
    <source>
        <dbReference type="ARBA" id="ARBA00004651"/>
    </source>
</evidence>
<evidence type="ECO:0000313" key="11">
    <source>
        <dbReference type="EMBL" id="MYY72538.1"/>
    </source>
</evidence>
<reference evidence="10 14" key="1">
    <citation type="journal article" date="2014" name="BMC Genomics">
        <title>Unusual genome complexity in Lactobacillus salivarius JCM1046.</title>
        <authorList>
            <person name="Raftis E.J."/>
            <person name="Forde B.M."/>
            <person name="Claesson M.J."/>
            <person name="O'Toole P.W."/>
        </authorList>
    </citation>
    <scope>NUCLEOTIDE SEQUENCE [LARGE SCALE GENOMIC DNA]</scope>
    <source>
        <strain evidence="10 14">JCM1046</strain>
    </source>
</reference>
<dbReference type="EMBL" id="VSTR01000001">
    <property type="protein sequence ID" value="MYY72538.1"/>
    <property type="molecule type" value="Genomic_DNA"/>
</dbReference>
<comment type="subcellular location">
    <subcellularLocation>
        <location evidence="1">Cell membrane</location>
        <topology evidence="1">Multi-pass membrane protein</topology>
    </subcellularLocation>
</comment>
<dbReference type="GO" id="GO:0034775">
    <property type="term" value="P:glutathione transmembrane transport"/>
    <property type="evidence" value="ECO:0007669"/>
    <property type="project" value="InterPro"/>
</dbReference>
<dbReference type="GO" id="GO:0005886">
    <property type="term" value="C:plasma membrane"/>
    <property type="evidence" value="ECO:0007669"/>
    <property type="project" value="UniProtKB-SubCell"/>
</dbReference>
<organism evidence="10 14">
    <name type="scientific">Ligilactobacillus salivarius</name>
    <dbReference type="NCBI Taxonomy" id="1624"/>
    <lineage>
        <taxon>Bacteria</taxon>
        <taxon>Bacillati</taxon>
        <taxon>Bacillota</taxon>
        <taxon>Bacilli</taxon>
        <taxon>Lactobacillales</taxon>
        <taxon>Lactobacillaceae</taxon>
        <taxon>Ligilactobacillus</taxon>
    </lineage>
</organism>
<evidence type="ECO:0000259" key="9">
    <source>
        <dbReference type="PROSITE" id="PS50929"/>
    </source>
</evidence>
<dbReference type="GO" id="GO:0005524">
    <property type="term" value="F:ATP binding"/>
    <property type="evidence" value="ECO:0007669"/>
    <property type="project" value="UniProtKB-KW"/>
</dbReference>
<dbReference type="AlphaFoldDB" id="A0A089QD49"/>
<keyword evidence="4 10" id="KW-0067">ATP-binding</keyword>
<dbReference type="EMBL" id="CP007646">
    <property type="protein sequence ID" value="AIR10690.1"/>
    <property type="molecule type" value="Genomic_DNA"/>
</dbReference>
<name>A0A089QD49_9LACO</name>
<feature type="transmembrane region" description="Helical" evidence="7">
    <location>
        <begin position="28"/>
        <end position="51"/>
    </location>
</feature>
<dbReference type="KEGG" id="lsj:LSJ_1016c"/>
<dbReference type="SMART" id="SM00382">
    <property type="entry name" value="AAA"/>
    <property type="match status" value="1"/>
</dbReference>
<keyword evidence="3" id="KW-0547">Nucleotide-binding</keyword>
<feature type="transmembrane region" description="Helical" evidence="7">
    <location>
        <begin position="63"/>
        <end position="83"/>
    </location>
</feature>
<dbReference type="Proteomes" id="UP000470980">
    <property type="component" value="Unassembled WGS sequence"/>
</dbReference>
<evidence type="ECO:0000313" key="12">
    <source>
        <dbReference type="EMBL" id="MYZ65579.1"/>
    </source>
</evidence>
<dbReference type="PANTHER" id="PTHR43394">
    <property type="entry name" value="ATP-DEPENDENT PERMEASE MDL1, MITOCHONDRIAL"/>
    <property type="match status" value="1"/>
</dbReference>
<protein>
    <submittedName>
        <fullName evidence="11">Thiol reductant ABC exporter subunit CydC</fullName>
    </submittedName>
    <submittedName>
        <fullName evidence="10">Transport ATP-binding protein</fullName>
    </submittedName>
</protein>
<feature type="transmembrane region" description="Helical" evidence="7">
    <location>
        <begin position="149"/>
        <end position="168"/>
    </location>
</feature>
<evidence type="ECO:0000313" key="10">
    <source>
        <dbReference type="EMBL" id="AIR10690.1"/>
    </source>
</evidence>
<dbReference type="PANTHER" id="PTHR43394:SF1">
    <property type="entry name" value="ATP-BINDING CASSETTE SUB-FAMILY B MEMBER 10, MITOCHONDRIAL"/>
    <property type="match status" value="1"/>
</dbReference>
<dbReference type="SUPFAM" id="SSF90123">
    <property type="entry name" value="ABC transporter transmembrane region"/>
    <property type="match status" value="1"/>
</dbReference>
<evidence type="ECO:0000256" key="3">
    <source>
        <dbReference type="ARBA" id="ARBA00022741"/>
    </source>
</evidence>
<dbReference type="InterPro" id="IPR003439">
    <property type="entry name" value="ABC_transporter-like_ATP-bd"/>
</dbReference>
<evidence type="ECO:0000259" key="8">
    <source>
        <dbReference type="PROSITE" id="PS50893"/>
    </source>
</evidence>
<dbReference type="Proteomes" id="UP000471300">
    <property type="component" value="Unassembled WGS sequence"/>
</dbReference>
<evidence type="ECO:0000256" key="2">
    <source>
        <dbReference type="ARBA" id="ARBA00022692"/>
    </source>
</evidence>
<dbReference type="Gene3D" id="1.20.1560.10">
    <property type="entry name" value="ABC transporter type 1, transmembrane domain"/>
    <property type="match status" value="1"/>
</dbReference>
<feature type="transmembrane region" description="Helical" evidence="7">
    <location>
        <begin position="256"/>
        <end position="278"/>
    </location>
</feature>
<evidence type="ECO:0000256" key="6">
    <source>
        <dbReference type="ARBA" id="ARBA00023136"/>
    </source>
</evidence>
<dbReference type="InterPro" id="IPR014223">
    <property type="entry name" value="ABC_CydC/D"/>
</dbReference>
<dbReference type="NCBIfam" id="TIGR02868">
    <property type="entry name" value="CydC"/>
    <property type="match status" value="1"/>
</dbReference>
<reference evidence="15 16" key="2">
    <citation type="journal article" date="2020" name="Food Funct.">
        <title>Screening of Lactobacillus salivarius strains from the feces of Chinese populations and the evaluation of their effects against intestinal inflammation in mice.</title>
        <authorList>
            <person name="Zhai Q."/>
            <person name="Shen X."/>
            <person name="Cen S."/>
            <person name="Zhang C."/>
            <person name="Tian F."/>
            <person name="Zhao J."/>
            <person name="Zhang H."/>
            <person name="Xue Y."/>
            <person name="Chen W."/>
        </authorList>
    </citation>
    <scope>NUCLEOTIDE SEQUENCE [LARGE SCALE GENOMIC DNA]</scope>
    <source>
        <strain evidence="12 16">FZJTZ28M4.scaf</strain>
        <strain evidence="11 15">FZJTZ9M6.scaf</strain>
    </source>
</reference>
<dbReference type="Proteomes" id="UP001231316">
    <property type="component" value="Chromosome"/>
</dbReference>
<dbReference type="Pfam" id="PF00005">
    <property type="entry name" value="ABC_tran"/>
    <property type="match status" value="1"/>
</dbReference>
<dbReference type="InterPro" id="IPR036640">
    <property type="entry name" value="ABC1_TM_sf"/>
</dbReference>
<dbReference type="EMBL" id="CP123971">
    <property type="protein sequence ID" value="WII27887.1"/>
    <property type="molecule type" value="Genomic_DNA"/>
</dbReference>
<evidence type="ECO:0000313" key="13">
    <source>
        <dbReference type="EMBL" id="WII27887.1"/>
    </source>
</evidence>
<feature type="domain" description="ABC transmembrane type-1" evidence="9">
    <location>
        <begin position="29"/>
        <end position="274"/>
    </location>
</feature>
<evidence type="ECO:0000313" key="14">
    <source>
        <dbReference type="Proteomes" id="UP000029488"/>
    </source>
</evidence>
<dbReference type="Gene3D" id="3.40.50.300">
    <property type="entry name" value="P-loop containing nucleotide triphosphate hydrolases"/>
    <property type="match status" value="1"/>
</dbReference>
<accession>A0A089QD49</accession>
<dbReference type="PROSITE" id="PS50893">
    <property type="entry name" value="ABC_TRANSPORTER_2"/>
    <property type="match status" value="1"/>
</dbReference>
<dbReference type="InterPro" id="IPR039421">
    <property type="entry name" value="Type_1_exporter"/>
</dbReference>
<proteinExistence type="predicted"/>
<dbReference type="GO" id="GO:0015421">
    <property type="term" value="F:ABC-type oligopeptide transporter activity"/>
    <property type="evidence" value="ECO:0007669"/>
    <property type="project" value="TreeGrafter"/>
</dbReference>